<organism evidence="2 3">
    <name type="scientific">Melghirimyces thermohalophilus</name>
    <dbReference type="NCBI Taxonomy" id="1236220"/>
    <lineage>
        <taxon>Bacteria</taxon>
        <taxon>Bacillati</taxon>
        <taxon>Bacillota</taxon>
        <taxon>Bacilli</taxon>
        <taxon>Bacillales</taxon>
        <taxon>Thermoactinomycetaceae</taxon>
        <taxon>Melghirimyces</taxon>
    </lineage>
</organism>
<dbReference type="RefSeq" id="WP_091572630.1">
    <property type="nucleotide sequence ID" value="NZ_FMZA01000022.1"/>
</dbReference>
<evidence type="ECO:0000313" key="2">
    <source>
        <dbReference type="EMBL" id="SDC93345.1"/>
    </source>
</evidence>
<feature type="transmembrane region" description="Helical" evidence="1">
    <location>
        <begin position="76"/>
        <end position="95"/>
    </location>
</feature>
<evidence type="ECO:0000313" key="3">
    <source>
        <dbReference type="Proteomes" id="UP000199387"/>
    </source>
</evidence>
<keyword evidence="1" id="KW-0472">Membrane</keyword>
<proteinExistence type="predicted"/>
<feature type="transmembrane region" description="Helical" evidence="1">
    <location>
        <begin position="44"/>
        <end position="64"/>
    </location>
</feature>
<dbReference type="AlphaFoldDB" id="A0A1G6QNT2"/>
<dbReference type="EMBL" id="FMZA01000022">
    <property type="protein sequence ID" value="SDC93345.1"/>
    <property type="molecule type" value="Genomic_DNA"/>
</dbReference>
<dbReference type="Proteomes" id="UP000199387">
    <property type="component" value="Unassembled WGS sequence"/>
</dbReference>
<keyword evidence="1" id="KW-1133">Transmembrane helix</keyword>
<feature type="transmembrane region" description="Helical" evidence="1">
    <location>
        <begin position="6"/>
        <end position="23"/>
    </location>
</feature>
<sequence>MDTAWILFFIAFIGSASVSFIFKKKRQRSQAPEVDERVLNLFQVYILRTLIGSGSVGVILLATFDIMGYQSLPLSYIWIYLLATMFALSICSFLAKKIGRGENFPS</sequence>
<keyword evidence="1" id="KW-0812">Transmembrane</keyword>
<gene>
    <name evidence="2" type="ORF">SAMN04488112_12255</name>
</gene>
<reference evidence="2 3" key="1">
    <citation type="submission" date="2016-10" db="EMBL/GenBank/DDBJ databases">
        <authorList>
            <person name="de Groot N.N."/>
        </authorList>
    </citation>
    <scope>NUCLEOTIDE SEQUENCE [LARGE SCALE GENOMIC DNA]</scope>
    <source>
        <strain evidence="2 3">DSM 45514</strain>
    </source>
</reference>
<dbReference type="OrthoDB" id="2990019at2"/>
<name>A0A1G6QNT2_9BACL</name>
<accession>A0A1G6QNT2</accession>
<protein>
    <submittedName>
        <fullName evidence="2">Uncharacterized protein</fullName>
    </submittedName>
</protein>
<keyword evidence="3" id="KW-1185">Reference proteome</keyword>
<evidence type="ECO:0000256" key="1">
    <source>
        <dbReference type="SAM" id="Phobius"/>
    </source>
</evidence>